<keyword evidence="1" id="KW-0732">Signal</keyword>
<evidence type="ECO:0000256" key="1">
    <source>
        <dbReference type="SAM" id="SignalP"/>
    </source>
</evidence>
<reference evidence="4" key="1">
    <citation type="journal article" date="2012" name="Stand. Genomic Sci.">
        <title>Genome sequence of the Antarctic rhodopsins-containing flavobacterium Gillisia limnaea type strain (R-8282(T)).</title>
        <authorList>
            <person name="Riedel T."/>
            <person name="Held B."/>
            <person name="Nolan M."/>
            <person name="Lucas S."/>
            <person name="Lapidus A."/>
            <person name="Tice H."/>
            <person name="Del Rio T.G."/>
            <person name="Cheng J.F."/>
            <person name="Han C."/>
            <person name="Tapia R."/>
            <person name="Goodwin L.A."/>
            <person name="Pitluck S."/>
            <person name="Liolios K."/>
            <person name="Mavromatis K."/>
            <person name="Pagani I."/>
            <person name="Ivanova N."/>
            <person name="Mikhailova N."/>
            <person name="Pati A."/>
            <person name="Chen A."/>
            <person name="Palaniappan K."/>
            <person name="Land M."/>
            <person name="Rohde M."/>
            <person name="Tindall B.J."/>
            <person name="Detter J.C."/>
            <person name="Goker M."/>
            <person name="Bristow J."/>
            <person name="Eisen J.A."/>
            <person name="Markowitz V."/>
            <person name="Hugenholtz P."/>
            <person name="Kyrpides N.C."/>
            <person name="Klenk H.P."/>
            <person name="Woyke T."/>
        </authorList>
    </citation>
    <scope>NUCLEOTIDE SEQUENCE [LARGE SCALE GENOMIC DNA]</scope>
    <source>
        <strain evidence="4">DSM 15749 / LMG 21470 / R-8282</strain>
    </source>
</reference>
<dbReference type="HOGENOM" id="CLU_071588_1_0_10"/>
<sequence length="237" mass="26574">MKHLISLLFMFAFYTSSFAQTYEVGGFIGGANYIGDVGSTSYINPNSLVAGAMAKWNTSERYAFRLSLLYAEINADDSESSDVRRQQRGYSFSNNIAEASLGIEFNYWDFDLTRADGEQQSTPYIYTGITYFNSKHHYLSANPPTGALQPQGDNWAFAVPVILGYKQTLSKNVIAGIEFGARYTFTDNIDGSTPSELLGRRDPPREFGNRNTNDWYIFSGISLTFTFGKKPCYCHLN</sequence>
<name>H2BYZ4_GILLR</name>
<dbReference type="Pfam" id="PF19573">
    <property type="entry name" value="DUF6089"/>
    <property type="match status" value="1"/>
</dbReference>
<accession>H2BYZ4</accession>
<evidence type="ECO:0000313" key="4">
    <source>
        <dbReference type="Proteomes" id="UP000003844"/>
    </source>
</evidence>
<feature type="domain" description="DUF6089" evidence="2">
    <location>
        <begin position="2"/>
        <end position="235"/>
    </location>
</feature>
<dbReference type="SUPFAM" id="SSF56925">
    <property type="entry name" value="OMPA-like"/>
    <property type="match status" value="1"/>
</dbReference>
<dbReference type="STRING" id="865937.Gilli_2725"/>
<dbReference type="AlphaFoldDB" id="H2BYZ4"/>
<keyword evidence="4" id="KW-1185">Reference proteome</keyword>
<dbReference type="Proteomes" id="UP000003844">
    <property type="component" value="Unassembled WGS sequence"/>
</dbReference>
<gene>
    <name evidence="3" type="ORF">Gilli_2725</name>
</gene>
<proteinExistence type="predicted"/>
<evidence type="ECO:0000259" key="2">
    <source>
        <dbReference type="Pfam" id="PF19573"/>
    </source>
</evidence>
<dbReference type="eggNOG" id="COG3637">
    <property type="taxonomic scope" value="Bacteria"/>
</dbReference>
<dbReference type="InterPro" id="IPR045743">
    <property type="entry name" value="DUF6089"/>
</dbReference>
<dbReference type="EMBL" id="JH594606">
    <property type="protein sequence ID" value="EHQ03339.1"/>
    <property type="molecule type" value="Genomic_DNA"/>
</dbReference>
<organism evidence="3 4">
    <name type="scientific">Gillisia limnaea (strain DSM 15749 / LMG 21470 / R-8282)</name>
    <dbReference type="NCBI Taxonomy" id="865937"/>
    <lineage>
        <taxon>Bacteria</taxon>
        <taxon>Pseudomonadati</taxon>
        <taxon>Bacteroidota</taxon>
        <taxon>Flavobacteriia</taxon>
        <taxon>Flavobacteriales</taxon>
        <taxon>Flavobacteriaceae</taxon>
        <taxon>Gillisia</taxon>
    </lineage>
</organism>
<feature type="chain" id="PRO_5003560488" description="DUF6089 domain-containing protein" evidence="1">
    <location>
        <begin position="20"/>
        <end position="237"/>
    </location>
</feature>
<protein>
    <recommendedName>
        <fullName evidence="2">DUF6089 domain-containing protein</fullName>
    </recommendedName>
</protein>
<dbReference type="RefSeq" id="WP_006989645.1">
    <property type="nucleotide sequence ID" value="NZ_JH594606.1"/>
</dbReference>
<dbReference type="OrthoDB" id="654178at2"/>
<dbReference type="InterPro" id="IPR011250">
    <property type="entry name" value="OMP/PagP_B-barrel"/>
</dbReference>
<evidence type="ECO:0000313" key="3">
    <source>
        <dbReference type="EMBL" id="EHQ03339.1"/>
    </source>
</evidence>
<feature type="signal peptide" evidence="1">
    <location>
        <begin position="1"/>
        <end position="19"/>
    </location>
</feature>